<dbReference type="GO" id="GO:0046872">
    <property type="term" value="F:metal ion binding"/>
    <property type="evidence" value="ECO:0007669"/>
    <property type="project" value="UniProtKB-KW"/>
</dbReference>
<dbReference type="GO" id="GO:0016020">
    <property type="term" value="C:membrane"/>
    <property type="evidence" value="ECO:0007669"/>
    <property type="project" value="UniProtKB-SubCell"/>
</dbReference>
<feature type="region of interest" description="Disordered" evidence="6">
    <location>
        <begin position="128"/>
        <end position="154"/>
    </location>
</feature>
<dbReference type="InterPro" id="IPR036163">
    <property type="entry name" value="HMA_dom_sf"/>
</dbReference>
<accession>A0A4S4EL97</accession>
<evidence type="ECO:0000256" key="6">
    <source>
        <dbReference type="SAM" id="MobiDB-lite"/>
    </source>
</evidence>
<dbReference type="InterPro" id="IPR044577">
    <property type="entry name" value="HIPP4/7/8/17/18/19"/>
</dbReference>
<feature type="region of interest" description="Disordered" evidence="6">
    <location>
        <begin position="1"/>
        <end position="67"/>
    </location>
</feature>
<evidence type="ECO:0000313" key="9">
    <source>
        <dbReference type="Proteomes" id="UP000306102"/>
    </source>
</evidence>
<dbReference type="STRING" id="542762.A0A4S4EL97"/>
<evidence type="ECO:0000256" key="2">
    <source>
        <dbReference type="ARBA" id="ARBA00022481"/>
    </source>
</evidence>
<dbReference type="PROSITE" id="PS50846">
    <property type="entry name" value="HMA_2"/>
    <property type="match status" value="2"/>
</dbReference>
<dbReference type="Proteomes" id="UP000306102">
    <property type="component" value="Unassembled WGS sequence"/>
</dbReference>
<feature type="region of interest" description="Disordered" evidence="6">
    <location>
        <begin position="232"/>
        <end position="275"/>
    </location>
</feature>
<proteinExistence type="inferred from homology"/>
<dbReference type="SUPFAM" id="SSF55008">
    <property type="entry name" value="HMA, heavy metal-associated domain"/>
    <property type="match status" value="2"/>
</dbReference>
<dbReference type="Gene3D" id="3.30.70.100">
    <property type="match status" value="2"/>
</dbReference>
<keyword evidence="9" id="KW-1185">Reference proteome</keyword>
<feature type="compositionally biased region" description="Basic and acidic residues" evidence="6">
    <location>
        <begin position="139"/>
        <end position="154"/>
    </location>
</feature>
<evidence type="ECO:0000256" key="5">
    <source>
        <dbReference type="ARBA" id="ARBA00024045"/>
    </source>
</evidence>
<evidence type="ECO:0000256" key="3">
    <source>
        <dbReference type="ARBA" id="ARBA00022723"/>
    </source>
</evidence>
<dbReference type="PANTHER" id="PTHR46195:SF2">
    <property type="entry name" value="HEAVY METAL-ASSOCIATED ISOPRENYLATED PLANT PROTEIN 7"/>
    <property type="match status" value="1"/>
</dbReference>
<evidence type="ECO:0000259" key="7">
    <source>
        <dbReference type="PROSITE" id="PS50846"/>
    </source>
</evidence>
<keyword evidence="3" id="KW-0479">Metal-binding</keyword>
<name>A0A4S4EL97_CAMSN</name>
<dbReference type="InterPro" id="IPR006121">
    <property type="entry name" value="HMA_dom"/>
</dbReference>
<keyword evidence="4" id="KW-0636">Prenylation</keyword>
<sequence length="377" mass="42363">MGQARLTHPEEKKPEEKKMEEKQPEEPKKAEEKKEEPKAEKPSEDKKEDKKAEEPKDPPPPPPPQEIVLSVYMHCEGCARKVRRCLKNFEGVEEVETDCKTHKVVVKGAKADPVKVLERVQMKSHRQVELLSPIPKPPAPKDAKKADEKEVAKPLDKKQEPQVITVVLKIYMHCEACSQEIKRRILRMDGVESVEPDLKSSQVTVKGVLDPPKLVEYVYKRTGKQALIVKQEAEKKVEEEKPKEEKKAGDGGAKDTGKGGEAAATEKKDGGGEAAVAAPPEAVVVAEGEGANVVELKKNEFYYNYPHNYQINPYPDPYPYPYPNTNPYPYPYPNTNPYPYPYPAPAPMSELYAYPPQHAYPPPQMFSDENPNACSVM</sequence>
<dbReference type="EMBL" id="SDRB02003552">
    <property type="protein sequence ID" value="THG17389.1"/>
    <property type="molecule type" value="Genomic_DNA"/>
</dbReference>
<protein>
    <recommendedName>
        <fullName evidence="7">HMA domain-containing protein</fullName>
    </recommendedName>
</protein>
<keyword evidence="2" id="KW-0488">Methylation</keyword>
<dbReference type="GO" id="GO:0009626">
    <property type="term" value="P:plant-type hypersensitive response"/>
    <property type="evidence" value="ECO:0007669"/>
    <property type="project" value="UniProtKB-KW"/>
</dbReference>
<comment type="caution">
    <text evidence="8">The sequence shown here is derived from an EMBL/GenBank/DDBJ whole genome shotgun (WGS) entry which is preliminary data.</text>
</comment>
<feature type="domain" description="HMA" evidence="7">
    <location>
        <begin position="163"/>
        <end position="227"/>
    </location>
</feature>
<evidence type="ECO:0000313" key="8">
    <source>
        <dbReference type="EMBL" id="THG17389.1"/>
    </source>
</evidence>
<gene>
    <name evidence="8" type="ORF">TEA_011894</name>
</gene>
<organism evidence="8 9">
    <name type="scientific">Camellia sinensis var. sinensis</name>
    <name type="common">China tea</name>
    <dbReference type="NCBI Taxonomy" id="542762"/>
    <lineage>
        <taxon>Eukaryota</taxon>
        <taxon>Viridiplantae</taxon>
        <taxon>Streptophyta</taxon>
        <taxon>Embryophyta</taxon>
        <taxon>Tracheophyta</taxon>
        <taxon>Spermatophyta</taxon>
        <taxon>Magnoliopsida</taxon>
        <taxon>eudicotyledons</taxon>
        <taxon>Gunneridae</taxon>
        <taxon>Pentapetalae</taxon>
        <taxon>asterids</taxon>
        <taxon>Ericales</taxon>
        <taxon>Theaceae</taxon>
        <taxon>Camellia</taxon>
    </lineage>
</organism>
<comment type="subcellular location">
    <subcellularLocation>
        <location evidence="1">Membrane</location>
        <topology evidence="1">Peripheral membrane protein</topology>
    </subcellularLocation>
</comment>
<keyword evidence="4" id="KW-0449">Lipoprotein</keyword>
<dbReference type="PANTHER" id="PTHR46195">
    <property type="entry name" value="HEAVY METAL-ASSOCIATED ISOPRENYLATED PLANT PROTEIN 7"/>
    <property type="match status" value="1"/>
</dbReference>
<dbReference type="Pfam" id="PF00403">
    <property type="entry name" value="HMA"/>
    <property type="match status" value="2"/>
</dbReference>
<comment type="similarity">
    <text evidence="5">Belongs to the HIPP family.</text>
</comment>
<evidence type="ECO:0000256" key="4">
    <source>
        <dbReference type="ARBA" id="ARBA00023289"/>
    </source>
</evidence>
<dbReference type="AlphaFoldDB" id="A0A4S4EL97"/>
<feature type="compositionally biased region" description="Basic and acidic residues" evidence="6">
    <location>
        <begin position="232"/>
        <end position="271"/>
    </location>
</feature>
<evidence type="ECO:0000256" key="1">
    <source>
        <dbReference type="ARBA" id="ARBA00004170"/>
    </source>
</evidence>
<feature type="domain" description="HMA" evidence="7">
    <location>
        <begin position="64"/>
        <end position="128"/>
    </location>
</feature>
<dbReference type="CDD" id="cd00371">
    <property type="entry name" value="HMA"/>
    <property type="match status" value="2"/>
</dbReference>
<feature type="compositionally biased region" description="Basic and acidic residues" evidence="6">
    <location>
        <begin position="7"/>
        <end position="57"/>
    </location>
</feature>
<reference evidence="8 9" key="1">
    <citation type="journal article" date="2018" name="Proc. Natl. Acad. Sci. U.S.A.">
        <title>Draft genome sequence of Camellia sinensis var. sinensis provides insights into the evolution of the tea genome and tea quality.</title>
        <authorList>
            <person name="Wei C."/>
            <person name="Yang H."/>
            <person name="Wang S."/>
            <person name="Zhao J."/>
            <person name="Liu C."/>
            <person name="Gao L."/>
            <person name="Xia E."/>
            <person name="Lu Y."/>
            <person name="Tai Y."/>
            <person name="She G."/>
            <person name="Sun J."/>
            <person name="Cao H."/>
            <person name="Tong W."/>
            <person name="Gao Q."/>
            <person name="Li Y."/>
            <person name="Deng W."/>
            <person name="Jiang X."/>
            <person name="Wang W."/>
            <person name="Chen Q."/>
            <person name="Zhang S."/>
            <person name="Li H."/>
            <person name="Wu J."/>
            <person name="Wang P."/>
            <person name="Li P."/>
            <person name="Shi C."/>
            <person name="Zheng F."/>
            <person name="Jian J."/>
            <person name="Huang B."/>
            <person name="Shan D."/>
            <person name="Shi M."/>
            <person name="Fang C."/>
            <person name="Yue Y."/>
            <person name="Li F."/>
            <person name="Li D."/>
            <person name="Wei S."/>
            <person name="Han B."/>
            <person name="Jiang C."/>
            <person name="Yin Y."/>
            <person name="Xia T."/>
            <person name="Zhang Z."/>
            <person name="Bennetzen J.L."/>
            <person name="Zhao S."/>
            <person name="Wan X."/>
        </authorList>
    </citation>
    <scope>NUCLEOTIDE SEQUENCE [LARGE SCALE GENOMIC DNA]</scope>
    <source>
        <strain evidence="9">cv. Shuchazao</strain>
        <tissue evidence="8">Leaf</tissue>
    </source>
</reference>